<organism evidence="3 4">
    <name type="scientific">Streptomyces capitiformicae</name>
    <dbReference type="NCBI Taxonomy" id="2014920"/>
    <lineage>
        <taxon>Bacteria</taxon>
        <taxon>Bacillati</taxon>
        <taxon>Actinomycetota</taxon>
        <taxon>Actinomycetes</taxon>
        <taxon>Kitasatosporales</taxon>
        <taxon>Streptomycetaceae</taxon>
        <taxon>Streptomyces</taxon>
    </lineage>
</organism>
<keyword evidence="4" id="KW-1185">Reference proteome</keyword>
<keyword evidence="2" id="KW-1133">Transmembrane helix</keyword>
<accession>A0A918ZJL3</accession>
<keyword evidence="2" id="KW-0812">Transmembrane</keyword>
<feature type="transmembrane region" description="Helical" evidence="2">
    <location>
        <begin position="129"/>
        <end position="146"/>
    </location>
</feature>
<feature type="transmembrane region" description="Helical" evidence="2">
    <location>
        <begin position="203"/>
        <end position="224"/>
    </location>
</feature>
<feature type="transmembrane region" description="Helical" evidence="2">
    <location>
        <begin position="158"/>
        <end position="182"/>
    </location>
</feature>
<gene>
    <name evidence="3" type="ORF">GCM10017771_77470</name>
</gene>
<dbReference type="EMBL" id="BNAT01000041">
    <property type="protein sequence ID" value="GHE54992.1"/>
    <property type="molecule type" value="Genomic_DNA"/>
</dbReference>
<feature type="compositionally biased region" description="Pro residues" evidence="1">
    <location>
        <begin position="10"/>
        <end position="36"/>
    </location>
</feature>
<sequence length="335" mass="36798">MSFGGHHPYHPPQPPNGGPYPPPPGPYGPPYPQPYPYVPQRPPSLWQRLREDEWPPLGQLLSSPRLNGCVWAMAVLCAWPLVVAVLVGYPLARSARRPARRIFPSYGRNRVSYGGNRVVEPEVRRVQKTRAWTATAMSLLILAAYGKPEDVDQAQQQFMLRLTITPWLVMLSAPVVVAILYRCSSPAARRAMRHPLRTAGKSALWYVGAFTMVPLLGFAMGYAVDALEDDTGPIRLAPFLITVPFLWMLLFVVFASGPAVRSGFNTADAHAALPALLTGVLVWEFAVIGFAMGGLPPGPPLVQFAALLGGPASVTAVAWWEIHRLRIRYGVRLRG</sequence>
<protein>
    <submittedName>
        <fullName evidence="3">Uncharacterized protein</fullName>
    </submittedName>
</protein>
<name>A0A918ZJL3_9ACTN</name>
<comment type="caution">
    <text evidence="3">The sequence shown here is derived from an EMBL/GenBank/DDBJ whole genome shotgun (WGS) entry which is preliminary data.</text>
</comment>
<evidence type="ECO:0000313" key="3">
    <source>
        <dbReference type="EMBL" id="GHE54992.1"/>
    </source>
</evidence>
<feature type="transmembrane region" description="Helical" evidence="2">
    <location>
        <begin position="272"/>
        <end position="295"/>
    </location>
</feature>
<evidence type="ECO:0000256" key="2">
    <source>
        <dbReference type="SAM" id="Phobius"/>
    </source>
</evidence>
<feature type="transmembrane region" description="Helical" evidence="2">
    <location>
        <begin position="301"/>
        <end position="322"/>
    </location>
</feature>
<feature type="transmembrane region" description="Helical" evidence="2">
    <location>
        <begin position="70"/>
        <end position="92"/>
    </location>
</feature>
<feature type="region of interest" description="Disordered" evidence="1">
    <location>
        <begin position="1"/>
        <end position="36"/>
    </location>
</feature>
<evidence type="ECO:0000313" key="4">
    <source>
        <dbReference type="Proteomes" id="UP000603227"/>
    </source>
</evidence>
<reference evidence="3" key="2">
    <citation type="submission" date="2020-09" db="EMBL/GenBank/DDBJ databases">
        <authorList>
            <person name="Sun Q."/>
            <person name="Zhou Y."/>
        </authorList>
    </citation>
    <scope>NUCLEOTIDE SEQUENCE</scope>
    <source>
        <strain evidence="3">CGMCC 4.7403</strain>
    </source>
</reference>
<keyword evidence="2" id="KW-0472">Membrane</keyword>
<feature type="transmembrane region" description="Helical" evidence="2">
    <location>
        <begin position="236"/>
        <end position="260"/>
    </location>
</feature>
<evidence type="ECO:0000256" key="1">
    <source>
        <dbReference type="SAM" id="MobiDB-lite"/>
    </source>
</evidence>
<reference evidence="3" key="1">
    <citation type="journal article" date="2014" name="Int. J. Syst. Evol. Microbiol.">
        <title>Complete genome sequence of Corynebacterium casei LMG S-19264T (=DSM 44701T), isolated from a smear-ripened cheese.</title>
        <authorList>
            <consortium name="US DOE Joint Genome Institute (JGI-PGF)"/>
            <person name="Walter F."/>
            <person name="Albersmeier A."/>
            <person name="Kalinowski J."/>
            <person name="Ruckert C."/>
        </authorList>
    </citation>
    <scope>NUCLEOTIDE SEQUENCE</scope>
    <source>
        <strain evidence="3">CGMCC 4.7403</strain>
    </source>
</reference>
<dbReference type="AlphaFoldDB" id="A0A918ZJL3"/>
<proteinExistence type="predicted"/>
<dbReference type="Proteomes" id="UP000603227">
    <property type="component" value="Unassembled WGS sequence"/>
</dbReference>